<feature type="domain" description="Heterokaryon incompatibility" evidence="3">
    <location>
        <begin position="428"/>
        <end position="564"/>
    </location>
</feature>
<feature type="repeat" description="ANK" evidence="1">
    <location>
        <begin position="216"/>
        <end position="248"/>
    </location>
</feature>
<dbReference type="InterPro" id="IPR010730">
    <property type="entry name" value="HET"/>
</dbReference>
<evidence type="ECO:0000313" key="5">
    <source>
        <dbReference type="Proteomes" id="UP000696280"/>
    </source>
</evidence>
<reference evidence="4" key="1">
    <citation type="submission" date="2021-07" db="EMBL/GenBank/DDBJ databases">
        <authorList>
            <person name="Durling M."/>
        </authorList>
    </citation>
    <scope>NUCLEOTIDE SEQUENCE</scope>
</reference>
<feature type="repeat" description="ANK" evidence="1">
    <location>
        <begin position="117"/>
        <end position="149"/>
    </location>
</feature>
<sequence length="882" mass="100163">MNELVKTLGPIVAKEVGPLIAKEGVNYISQKTNSPSHDLASAASANDLPTIDSILAKDASINRTPALVAAAAKGRLNVLDILLNTPPPSDSRSRRHHTKDGETTLQFRKRYLDNWADGTTPLQAAVTNDHRKTAKLLLEAGAYPDISIKGRDTPLMSAAKTGKLDIVRLLLSFDADVDHRDAAGDTALIIAARTGHANTGNCLLQNGADIEARNVKGGTPLLVASRHCHLDMIKMLLKKGADIDASDKRGLGVLHRAVEGVYLMGRISLSLKEKTLRMLLDAGADTGMRDLQGKTPAQKAGWKEGGSRLRKLLDGDLASSPRTSTTHGSVRGRGERRRHDDKPTTQHNCCATFHRAVQVVNNDPQALQALSKSTSLSLLAMECQNFVHRPLNQNTDEIRLLNILPSEDPTSAIECQILHVRLSQKPLYEALSYTWGDEDESQHLLIRGEKYGLRENLWSAIKQLRLERTTRCLWIDAICINQTDTAERNHQVDQMSLIFSQAARVVVWLGQSTEAIDDTLSFIAQVNEGSEFGDYPKQYFLDHWWGYTRLRERPYWTRLWIIQEVALASRIVLRCGSYEVDWAPFIRFDQMLQRWSTQYDNEYIHEIYKTTPIPQRLSNIRHLDGPEISSYERDHFLLDLLFEFNESQCKDIRDRIFGLLSLARKCCRDSMPVDYSKSPFDVCQSAFRHHLQYHCSRGNTAIAMNLAYSTNSVLKEENSTFCQARVIYTIPFSTTLPEYKRPFRFKTPFMQEEYLDWSLLYMGYLTKNNNPGEIETAYGMGRVWKRMKDWDIEKFIHRLLCWYYGFPTRDGKPPTWSKKDTGELQIALDENGFMAVTNTNIHIGDRLFDKWCEKPQSQFRMDKHSGGLRDLFLRTSKLGHTT</sequence>
<name>A0A9N9LCB9_9HELO</name>
<dbReference type="Pfam" id="PF06985">
    <property type="entry name" value="HET"/>
    <property type="match status" value="1"/>
</dbReference>
<dbReference type="Pfam" id="PF13637">
    <property type="entry name" value="Ank_4"/>
    <property type="match status" value="1"/>
</dbReference>
<comment type="caution">
    <text evidence="4">The sequence shown here is derived from an EMBL/GenBank/DDBJ whole genome shotgun (WGS) entry which is preliminary data.</text>
</comment>
<protein>
    <recommendedName>
        <fullName evidence="3">Heterokaryon incompatibility domain-containing protein</fullName>
    </recommendedName>
</protein>
<evidence type="ECO:0000259" key="3">
    <source>
        <dbReference type="Pfam" id="PF06985"/>
    </source>
</evidence>
<dbReference type="PANTHER" id="PTHR24148:SF73">
    <property type="entry name" value="HET DOMAIN PROTEIN (AFU_ORTHOLOGUE AFUA_8G01020)"/>
    <property type="match status" value="1"/>
</dbReference>
<dbReference type="Gene3D" id="1.25.40.20">
    <property type="entry name" value="Ankyrin repeat-containing domain"/>
    <property type="match status" value="2"/>
</dbReference>
<dbReference type="InterPro" id="IPR002110">
    <property type="entry name" value="Ankyrin_rpt"/>
</dbReference>
<dbReference type="PROSITE" id="PS50088">
    <property type="entry name" value="ANK_REPEAT"/>
    <property type="match status" value="4"/>
</dbReference>
<dbReference type="AlphaFoldDB" id="A0A9N9LCB9"/>
<dbReference type="PRINTS" id="PR01415">
    <property type="entry name" value="ANKYRIN"/>
</dbReference>
<dbReference type="EMBL" id="CAJVRL010000115">
    <property type="protein sequence ID" value="CAG8961592.1"/>
    <property type="molecule type" value="Genomic_DNA"/>
</dbReference>
<proteinExistence type="predicted"/>
<dbReference type="InterPro" id="IPR036770">
    <property type="entry name" value="Ankyrin_rpt-contain_sf"/>
</dbReference>
<dbReference type="PANTHER" id="PTHR24148">
    <property type="entry name" value="ANKYRIN REPEAT DOMAIN-CONTAINING PROTEIN 39 HOMOLOG-RELATED"/>
    <property type="match status" value="1"/>
</dbReference>
<evidence type="ECO:0000256" key="1">
    <source>
        <dbReference type="PROSITE-ProRule" id="PRU00023"/>
    </source>
</evidence>
<dbReference type="Proteomes" id="UP000696280">
    <property type="component" value="Unassembled WGS sequence"/>
</dbReference>
<accession>A0A9N9LCB9</accession>
<feature type="region of interest" description="Disordered" evidence="2">
    <location>
        <begin position="313"/>
        <end position="346"/>
    </location>
</feature>
<keyword evidence="1" id="KW-0040">ANK repeat</keyword>
<dbReference type="SMART" id="SM00248">
    <property type="entry name" value="ANK"/>
    <property type="match status" value="6"/>
</dbReference>
<dbReference type="SUPFAM" id="SSF48403">
    <property type="entry name" value="Ankyrin repeat"/>
    <property type="match status" value="1"/>
</dbReference>
<dbReference type="OrthoDB" id="3552069at2759"/>
<feature type="repeat" description="ANK" evidence="1">
    <location>
        <begin position="150"/>
        <end position="182"/>
    </location>
</feature>
<dbReference type="InterPro" id="IPR052895">
    <property type="entry name" value="HetReg/Transcr_Mod"/>
</dbReference>
<dbReference type="Pfam" id="PF12796">
    <property type="entry name" value="Ank_2"/>
    <property type="match status" value="2"/>
</dbReference>
<keyword evidence="5" id="KW-1185">Reference proteome</keyword>
<organism evidence="4 5">
    <name type="scientific">Hymenoscyphus fraxineus</name>
    <dbReference type="NCBI Taxonomy" id="746836"/>
    <lineage>
        <taxon>Eukaryota</taxon>
        <taxon>Fungi</taxon>
        <taxon>Dikarya</taxon>
        <taxon>Ascomycota</taxon>
        <taxon>Pezizomycotina</taxon>
        <taxon>Leotiomycetes</taxon>
        <taxon>Helotiales</taxon>
        <taxon>Helotiaceae</taxon>
        <taxon>Hymenoscyphus</taxon>
    </lineage>
</organism>
<feature type="repeat" description="ANK" evidence="1">
    <location>
        <begin position="183"/>
        <end position="215"/>
    </location>
</feature>
<dbReference type="PROSITE" id="PS50297">
    <property type="entry name" value="ANK_REP_REGION"/>
    <property type="match status" value="4"/>
</dbReference>
<evidence type="ECO:0000313" key="4">
    <source>
        <dbReference type="EMBL" id="CAG8961592.1"/>
    </source>
</evidence>
<evidence type="ECO:0000256" key="2">
    <source>
        <dbReference type="SAM" id="MobiDB-lite"/>
    </source>
</evidence>
<gene>
    <name evidence="4" type="ORF">HYFRA_00006126</name>
</gene>